<protein>
    <submittedName>
        <fullName evidence="2">Uncharacterized protein</fullName>
    </submittedName>
</protein>
<feature type="compositionally biased region" description="Basic residues" evidence="1">
    <location>
        <begin position="1"/>
        <end position="11"/>
    </location>
</feature>
<feature type="region of interest" description="Disordered" evidence="1">
    <location>
        <begin position="68"/>
        <end position="117"/>
    </location>
</feature>
<keyword evidence="3" id="KW-1185">Reference proteome</keyword>
<comment type="caution">
    <text evidence="2">The sequence shown here is derived from an EMBL/GenBank/DDBJ whole genome shotgun (WGS) entry which is preliminary data.</text>
</comment>
<feature type="compositionally biased region" description="Polar residues" evidence="1">
    <location>
        <begin position="68"/>
        <end position="79"/>
    </location>
</feature>
<accession>A0ABQ9HRA8</accession>
<feature type="compositionally biased region" description="Polar residues" evidence="1">
    <location>
        <begin position="99"/>
        <end position="114"/>
    </location>
</feature>
<dbReference type="Proteomes" id="UP001159363">
    <property type="component" value="Chromosome X"/>
</dbReference>
<sequence length="202" mass="22464">MTPRRVKRRSVISRGSTSRSLQHENHGSVHCNSTLRSSNRASYRRSKLQLQNPVTRLIEQQQHNLDSSNTFSETNQHNFSVSSQSNLVPSSSHWKKPLSHTNPLHQQNSTQSLSNDDEIYINRPSSARSSYSNYHGTRPISCFVGPGSASAYYINSQATPQVPVANTNMCNSNHRTPSAVAFLNSGPPPYDIGVNFNPETVI</sequence>
<gene>
    <name evidence="2" type="ORF">PR048_012887</name>
</gene>
<feature type="compositionally biased region" description="Low complexity" evidence="1">
    <location>
        <begin position="80"/>
        <end position="92"/>
    </location>
</feature>
<feature type="region of interest" description="Disordered" evidence="1">
    <location>
        <begin position="1"/>
        <end position="45"/>
    </location>
</feature>
<dbReference type="EMBL" id="JARBHB010000004">
    <property type="protein sequence ID" value="KAJ8886675.1"/>
    <property type="molecule type" value="Genomic_DNA"/>
</dbReference>
<organism evidence="2 3">
    <name type="scientific">Dryococelus australis</name>
    <dbReference type="NCBI Taxonomy" id="614101"/>
    <lineage>
        <taxon>Eukaryota</taxon>
        <taxon>Metazoa</taxon>
        <taxon>Ecdysozoa</taxon>
        <taxon>Arthropoda</taxon>
        <taxon>Hexapoda</taxon>
        <taxon>Insecta</taxon>
        <taxon>Pterygota</taxon>
        <taxon>Neoptera</taxon>
        <taxon>Polyneoptera</taxon>
        <taxon>Phasmatodea</taxon>
        <taxon>Verophasmatodea</taxon>
        <taxon>Anareolatae</taxon>
        <taxon>Phasmatidae</taxon>
        <taxon>Eurycanthinae</taxon>
        <taxon>Dryococelus</taxon>
    </lineage>
</organism>
<evidence type="ECO:0000313" key="2">
    <source>
        <dbReference type="EMBL" id="KAJ8886675.1"/>
    </source>
</evidence>
<name>A0ABQ9HRA8_9NEOP</name>
<feature type="compositionally biased region" description="Polar residues" evidence="1">
    <location>
        <begin position="30"/>
        <end position="41"/>
    </location>
</feature>
<evidence type="ECO:0000313" key="3">
    <source>
        <dbReference type="Proteomes" id="UP001159363"/>
    </source>
</evidence>
<reference evidence="2 3" key="1">
    <citation type="submission" date="2023-02" db="EMBL/GenBank/DDBJ databases">
        <title>LHISI_Scaffold_Assembly.</title>
        <authorList>
            <person name="Stuart O.P."/>
            <person name="Cleave R."/>
            <person name="Magrath M.J.L."/>
            <person name="Mikheyev A.S."/>
        </authorList>
    </citation>
    <scope>NUCLEOTIDE SEQUENCE [LARGE SCALE GENOMIC DNA]</scope>
    <source>
        <strain evidence="2">Daus_M_001</strain>
        <tissue evidence="2">Leg muscle</tissue>
    </source>
</reference>
<proteinExistence type="predicted"/>
<evidence type="ECO:0000256" key="1">
    <source>
        <dbReference type="SAM" id="MobiDB-lite"/>
    </source>
</evidence>